<dbReference type="SMART" id="SM00369">
    <property type="entry name" value="LRR_TYP"/>
    <property type="match status" value="4"/>
</dbReference>
<dbReference type="PROSITE" id="PS51450">
    <property type="entry name" value="LRR"/>
    <property type="match status" value="2"/>
</dbReference>
<dbReference type="SUPFAM" id="SSF52075">
    <property type="entry name" value="Outer arm dynein light chain 1"/>
    <property type="match status" value="1"/>
</dbReference>
<dbReference type="PANTHER" id="PTHR15454">
    <property type="entry name" value="NISCHARIN RELATED"/>
    <property type="match status" value="1"/>
</dbReference>
<feature type="region of interest" description="Disordered" evidence="4">
    <location>
        <begin position="295"/>
        <end position="389"/>
    </location>
</feature>
<evidence type="ECO:0000256" key="4">
    <source>
        <dbReference type="SAM" id="MobiDB-lite"/>
    </source>
</evidence>
<keyword evidence="1" id="KW-0433">Leucine-rich repeat</keyword>
<feature type="compositionally biased region" description="Basic and acidic residues" evidence="4">
    <location>
        <begin position="798"/>
        <end position="816"/>
    </location>
</feature>
<evidence type="ECO:0000256" key="3">
    <source>
        <dbReference type="SAM" id="Coils"/>
    </source>
</evidence>
<dbReference type="EMBL" id="BEYU01000047">
    <property type="protein sequence ID" value="GBG28714.1"/>
    <property type="molecule type" value="Genomic_DNA"/>
</dbReference>
<feature type="coiled-coil region" evidence="3">
    <location>
        <begin position="504"/>
        <end position="531"/>
    </location>
</feature>
<protein>
    <submittedName>
        <fullName evidence="5">Leucine-rich repeat-containing protein 56</fullName>
    </submittedName>
</protein>
<accession>A0A2R5GLF9</accession>
<feature type="region of interest" description="Disordered" evidence="4">
    <location>
        <begin position="786"/>
        <end position="816"/>
    </location>
</feature>
<dbReference type="InterPro" id="IPR032675">
    <property type="entry name" value="LRR_dom_sf"/>
</dbReference>
<keyword evidence="2" id="KW-0677">Repeat</keyword>
<proteinExistence type="predicted"/>
<sequence>MQGFPGSRGPDPTEDVEVDGEVQPRQQQDQQQQQNNEATDEGRAHNEVVELEYWSFINRGLQGSVESSFSSSTLARAHLVGTLNLQGNQLTSLSGIADFQALRRLNLASNDVRNVEASDLAGLSHLLFLSLASNLLVSLPAGCLPPLASLRELDLSYNAIEDVEGLSVLGQLEILNLRQNRIGTISALEPLRLCDGLSKLLLEDNPVCTTTRQLSQNVRNILPQVREMDIDVDAETALITTRAVLLTFFKNGLEVGSSLEASASRTESFKTSCDQVELKYQSNRLLDFGELADEMNRSRSGNDEAKTGAAEVVEESSTSDSISASPANMGTVESEMSSAVRSEGDTDNSSVKDEISSDDDGDDDDDKENDDEDASKEAESVASAKAAQDKLRALEADLDSSRSALAAKSQEAASLAEKLEVALQEKRSLTQRLSHFQESSTLTQDQLAGRADALAAKLAISESRREEHAAEARNRAAEALALEQRVGAVLEEAQHLRQALDFAKEDAQKTHTRATEEKRAMARRLEEAEVAAREGARHQADLQKLLDAEREQTASKELRLQRVCLELQGALRVIREQKQKLERLIGVVRTRDNELAEARAKISEMASQHAEEIASIRLETRSLERRVKDVDEARADALRAQAEADVAREEVRRVTAAAAAVRQGLEHELEEARDAIRVKDAMLRDQNESLAEMRRAASDQSEFERALEKAERRIEDLKAEIQDARDTIEEQEGVIESYEETAREQEDLEPLRKDLERKTSLLEQAAKEMEQFRELIQRRDGKLADQAQRMQSVQSDLQRAREEASNARQEAQRSEENVSVLEQTLVALKKEKDELAAKEIALHSDLTKEQEVQSRLRAELGHAEAESRERVREIQVLGQALAQERAKNARNVARFEGLISEMRSG</sequence>
<dbReference type="InParanoid" id="A0A2R5GLF9"/>
<evidence type="ECO:0000313" key="6">
    <source>
        <dbReference type="Proteomes" id="UP000241890"/>
    </source>
</evidence>
<comment type="caution">
    <text evidence="5">The sequence shown here is derived from an EMBL/GenBank/DDBJ whole genome shotgun (WGS) entry which is preliminary data.</text>
</comment>
<feature type="compositionally biased region" description="Polar residues" evidence="4">
    <location>
        <begin position="788"/>
        <end position="797"/>
    </location>
</feature>
<dbReference type="AlphaFoldDB" id="A0A2R5GLF9"/>
<evidence type="ECO:0000256" key="1">
    <source>
        <dbReference type="ARBA" id="ARBA00022614"/>
    </source>
</evidence>
<keyword evidence="6" id="KW-1185">Reference proteome</keyword>
<keyword evidence="3" id="KW-0175">Coiled coil</keyword>
<organism evidence="5 6">
    <name type="scientific">Hondaea fermentalgiana</name>
    <dbReference type="NCBI Taxonomy" id="2315210"/>
    <lineage>
        <taxon>Eukaryota</taxon>
        <taxon>Sar</taxon>
        <taxon>Stramenopiles</taxon>
        <taxon>Bigyra</taxon>
        <taxon>Labyrinthulomycetes</taxon>
        <taxon>Thraustochytrida</taxon>
        <taxon>Thraustochytriidae</taxon>
        <taxon>Hondaea</taxon>
    </lineage>
</organism>
<feature type="compositionally biased region" description="Low complexity" evidence="4">
    <location>
        <begin position="23"/>
        <end position="34"/>
    </location>
</feature>
<feature type="region of interest" description="Disordered" evidence="4">
    <location>
        <begin position="1"/>
        <end position="44"/>
    </location>
</feature>
<dbReference type="OrthoDB" id="7451790at2759"/>
<dbReference type="Pfam" id="PF13855">
    <property type="entry name" value="LRR_8"/>
    <property type="match status" value="1"/>
</dbReference>
<feature type="compositionally biased region" description="Acidic residues" evidence="4">
    <location>
        <begin position="356"/>
        <end position="374"/>
    </location>
</feature>
<dbReference type="InterPro" id="IPR003591">
    <property type="entry name" value="Leu-rich_rpt_typical-subtyp"/>
</dbReference>
<evidence type="ECO:0000256" key="2">
    <source>
        <dbReference type="ARBA" id="ARBA00022737"/>
    </source>
</evidence>
<dbReference type="PANTHER" id="PTHR15454:SF56">
    <property type="entry name" value="PROTEIN PHOSPHATASE 1 REGULATORY SUBUNIT 7-RELATED"/>
    <property type="match status" value="1"/>
</dbReference>
<feature type="compositionally biased region" description="Basic and acidic residues" evidence="4">
    <location>
        <begin position="295"/>
        <end position="306"/>
    </location>
</feature>
<dbReference type="InterPro" id="IPR001611">
    <property type="entry name" value="Leu-rich_rpt"/>
</dbReference>
<dbReference type="Gene3D" id="3.80.10.10">
    <property type="entry name" value="Ribonuclease Inhibitor"/>
    <property type="match status" value="2"/>
</dbReference>
<gene>
    <name evidence="5" type="ORF">FCC1311_049352</name>
</gene>
<dbReference type="SMART" id="SM00365">
    <property type="entry name" value="LRR_SD22"/>
    <property type="match status" value="2"/>
</dbReference>
<reference evidence="5 6" key="1">
    <citation type="submission" date="2017-12" db="EMBL/GenBank/DDBJ databases">
        <title>Sequencing, de novo assembly and annotation of complete genome of a new Thraustochytrid species, strain FCC1311.</title>
        <authorList>
            <person name="Sedici K."/>
            <person name="Godart F."/>
            <person name="Aiese Cigliano R."/>
            <person name="Sanseverino W."/>
            <person name="Barakat M."/>
            <person name="Ortet P."/>
            <person name="Marechal E."/>
            <person name="Cagnac O."/>
            <person name="Amato A."/>
        </authorList>
    </citation>
    <scope>NUCLEOTIDE SEQUENCE [LARGE SCALE GENOMIC DNA]</scope>
</reference>
<dbReference type="GO" id="GO:0005737">
    <property type="term" value="C:cytoplasm"/>
    <property type="evidence" value="ECO:0007669"/>
    <property type="project" value="TreeGrafter"/>
</dbReference>
<evidence type="ECO:0000313" key="5">
    <source>
        <dbReference type="EMBL" id="GBG28714.1"/>
    </source>
</evidence>
<name>A0A2R5GLF9_9STRA</name>
<feature type="compositionally biased region" description="Low complexity" evidence="4">
    <location>
        <begin position="309"/>
        <end position="325"/>
    </location>
</feature>
<dbReference type="Proteomes" id="UP000241890">
    <property type="component" value="Unassembled WGS sequence"/>
</dbReference>